<dbReference type="KEGG" id="cai:Caci_1364"/>
<dbReference type="AlphaFoldDB" id="C7Q8M2"/>
<protein>
    <recommendedName>
        <fullName evidence="3">DUF4097 domain-containing protein</fullName>
    </recommendedName>
</protein>
<evidence type="ECO:0000313" key="4">
    <source>
        <dbReference type="EMBL" id="ACU70287.1"/>
    </source>
</evidence>
<feature type="region of interest" description="Disordered" evidence="1">
    <location>
        <begin position="225"/>
        <end position="248"/>
    </location>
</feature>
<accession>C7Q8M2</accession>
<dbReference type="eggNOG" id="COG3595">
    <property type="taxonomic scope" value="Bacteria"/>
</dbReference>
<keyword evidence="2" id="KW-1133">Transmembrane helix</keyword>
<feature type="transmembrane region" description="Helical" evidence="2">
    <location>
        <begin position="20"/>
        <end position="40"/>
    </location>
</feature>
<name>C7Q8M2_CATAD</name>
<dbReference type="InterPro" id="IPR025164">
    <property type="entry name" value="Toastrack_DUF4097"/>
</dbReference>
<sequence precursor="true">MTSNATPNRAPIGALRMSTIAVAGVIVAVGVPAVAAAIALSTQVSDQQALVKIDAAGPISRIVIADSDSDVRITGDAAANGVTGQAVVQWKGEDGKRPALRQSVSGGVLTLIKDCSGGGCGPIDIMVSVPRDVSVQATTSDGNIALSGVTGQVDLTSSAGSIDADGLGSANASFHTTNGTIDAAFTGAPARIVAETTNASVAIGTDGRTAYYDAVHTTDGVESLTNAQDRTSPDEIDATTTNGDVTIS</sequence>
<evidence type="ECO:0000256" key="1">
    <source>
        <dbReference type="SAM" id="MobiDB-lite"/>
    </source>
</evidence>
<organism evidence="4 5">
    <name type="scientific">Catenulispora acidiphila (strain DSM 44928 / JCM 14897 / NBRC 102108 / NRRL B-24433 / ID139908)</name>
    <dbReference type="NCBI Taxonomy" id="479433"/>
    <lineage>
        <taxon>Bacteria</taxon>
        <taxon>Bacillati</taxon>
        <taxon>Actinomycetota</taxon>
        <taxon>Actinomycetes</taxon>
        <taxon>Catenulisporales</taxon>
        <taxon>Catenulisporaceae</taxon>
        <taxon>Catenulispora</taxon>
    </lineage>
</organism>
<dbReference type="Pfam" id="PF13349">
    <property type="entry name" value="DUF4097"/>
    <property type="match status" value="1"/>
</dbReference>
<keyword evidence="2" id="KW-0472">Membrane</keyword>
<dbReference type="EMBL" id="CP001700">
    <property type="protein sequence ID" value="ACU70287.1"/>
    <property type="molecule type" value="Genomic_DNA"/>
</dbReference>
<feature type="compositionally biased region" description="Polar residues" evidence="1">
    <location>
        <begin position="238"/>
        <end position="248"/>
    </location>
</feature>
<evidence type="ECO:0000259" key="3">
    <source>
        <dbReference type="Pfam" id="PF13349"/>
    </source>
</evidence>
<dbReference type="RefSeq" id="WP_012785581.1">
    <property type="nucleotide sequence ID" value="NC_013131.1"/>
</dbReference>
<dbReference type="OrthoDB" id="5243271at2"/>
<gene>
    <name evidence="4" type="ordered locus">Caci_1364</name>
</gene>
<feature type="domain" description="DUF4097" evidence="3">
    <location>
        <begin position="137"/>
        <end position="247"/>
    </location>
</feature>
<keyword evidence="2" id="KW-0812">Transmembrane</keyword>
<evidence type="ECO:0000256" key="2">
    <source>
        <dbReference type="SAM" id="Phobius"/>
    </source>
</evidence>
<dbReference type="HOGENOM" id="CLU_1118586_0_0_11"/>
<proteinExistence type="predicted"/>
<keyword evidence="5" id="KW-1185">Reference proteome</keyword>
<evidence type="ECO:0000313" key="5">
    <source>
        <dbReference type="Proteomes" id="UP000000851"/>
    </source>
</evidence>
<dbReference type="Proteomes" id="UP000000851">
    <property type="component" value="Chromosome"/>
</dbReference>
<dbReference type="STRING" id="479433.Caci_1364"/>
<reference evidence="4 5" key="1">
    <citation type="journal article" date="2009" name="Stand. Genomic Sci.">
        <title>Complete genome sequence of Catenulispora acidiphila type strain (ID 139908).</title>
        <authorList>
            <person name="Copeland A."/>
            <person name="Lapidus A."/>
            <person name="Glavina Del Rio T."/>
            <person name="Nolan M."/>
            <person name="Lucas S."/>
            <person name="Chen F."/>
            <person name="Tice H."/>
            <person name="Cheng J.F."/>
            <person name="Bruce D."/>
            <person name="Goodwin L."/>
            <person name="Pitluck S."/>
            <person name="Mikhailova N."/>
            <person name="Pati A."/>
            <person name="Ivanova N."/>
            <person name="Mavromatis K."/>
            <person name="Chen A."/>
            <person name="Palaniappan K."/>
            <person name="Chain P."/>
            <person name="Land M."/>
            <person name="Hauser L."/>
            <person name="Chang Y.J."/>
            <person name="Jeffries C.D."/>
            <person name="Chertkov O."/>
            <person name="Brettin T."/>
            <person name="Detter J.C."/>
            <person name="Han C."/>
            <person name="Ali Z."/>
            <person name="Tindall B.J."/>
            <person name="Goker M."/>
            <person name="Bristow J."/>
            <person name="Eisen J.A."/>
            <person name="Markowitz V."/>
            <person name="Hugenholtz P."/>
            <person name="Kyrpides N.C."/>
            <person name="Klenk H.P."/>
        </authorList>
    </citation>
    <scope>NUCLEOTIDE SEQUENCE [LARGE SCALE GENOMIC DNA]</scope>
    <source>
        <strain evidence="5">DSM 44928 / JCM 14897 / NBRC 102108 / NRRL B-24433 / ID139908</strain>
    </source>
</reference>
<dbReference type="InParanoid" id="C7Q8M2"/>